<feature type="compositionally biased region" description="Basic residues" evidence="1">
    <location>
        <begin position="228"/>
        <end position="237"/>
    </location>
</feature>
<dbReference type="EMBL" id="CAXHTA020000009">
    <property type="protein sequence ID" value="CAL5223558.1"/>
    <property type="molecule type" value="Genomic_DNA"/>
</dbReference>
<organism evidence="2 3">
    <name type="scientific">Coccomyxa viridis</name>
    <dbReference type="NCBI Taxonomy" id="1274662"/>
    <lineage>
        <taxon>Eukaryota</taxon>
        <taxon>Viridiplantae</taxon>
        <taxon>Chlorophyta</taxon>
        <taxon>core chlorophytes</taxon>
        <taxon>Trebouxiophyceae</taxon>
        <taxon>Trebouxiophyceae incertae sedis</taxon>
        <taxon>Coccomyxaceae</taxon>
        <taxon>Coccomyxa</taxon>
    </lineage>
</organism>
<accession>A0ABP1FZE4</accession>
<feature type="compositionally biased region" description="Low complexity" evidence="1">
    <location>
        <begin position="110"/>
        <end position="120"/>
    </location>
</feature>
<proteinExistence type="predicted"/>
<reference evidence="2 3" key="1">
    <citation type="submission" date="2024-06" db="EMBL/GenBank/DDBJ databases">
        <authorList>
            <person name="Kraege A."/>
            <person name="Thomma B."/>
        </authorList>
    </citation>
    <scope>NUCLEOTIDE SEQUENCE [LARGE SCALE GENOMIC DNA]</scope>
</reference>
<dbReference type="PANTHER" id="PTHR33828">
    <property type="entry name" value="OS05G0596200 PROTEIN"/>
    <property type="match status" value="1"/>
</dbReference>
<dbReference type="Proteomes" id="UP001497392">
    <property type="component" value="Unassembled WGS sequence"/>
</dbReference>
<evidence type="ECO:0000256" key="1">
    <source>
        <dbReference type="SAM" id="MobiDB-lite"/>
    </source>
</evidence>
<evidence type="ECO:0000313" key="3">
    <source>
        <dbReference type="Proteomes" id="UP001497392"/>
    </source>
</evidence>
<feature type="compositionally biased region" description="Basic and acidic residues" evidence="1">
    <location>
        <begin position="28"/>
        <end position="47"/>
    </location>
</feature>
<feature type="region of interest" description="Disordered" evidence="1">
    <location>
        <begin position="184"/>
        <end position="315"/>
    </location>
</feature>
<evidence type="ECO:0000313" key="2">
    <source>
        <dbReference type="EMBL" id="CAL5223558.1"/>
    </source>
</evidence>
<gene>
    <name evidence="2" type="primary">g6091</name>
    <name evidence="2" type="ORF">VP750_LOCUS5217</name>
</gene>
<keyword evidence="3" id="KW-1185">Reference proteome</keyword>
<dbReference type="PANTHER" id="PTHR33828:SF2">
    <property type="entry name" value="NUCLEOLIN"/>
    <property type="match status" value="1"/>
</dbReference>
<protein>
    <submittedName>
        <fullName evidence="2">G6091 protein</fullName>
    </submittedName>
</protein>
<comment type="caution">
    <text evidence="2">The sequence shown here is derived from an EMBL/GenBank/DDBJ whole genome shotgun (WGS) entry which is preliminary data.</text>
</comment>
<feature type="compositionally biased region" description="Acidic residues" evidence="1">
    <location>
        <begin position="294"/>
        <end position="304"/>
    </location>
</feature>
<feature type="region of interest" description="Disordered" evidence="1">
    <location>
        <begin position="1"/>
        <end position="145"/>
    </location>
</feature>
<name>A0ABP1FZE4_9CHLO</name>
<sequence length="315" mass="33342">MSDSDDEIPLSKRALNVNKEPSLTAEPENGHLEKQKTSTVKAEDDVGRSSGDGGATGPAGKAAEKEKMPNIPKTEPSSPKKASAEKPAKGVKAPGGRKTSAEKAKKSKAGAKAAKGAAADGKPKKERKVYELPGQTRDTPQEVDPLRKFYTSLREQRPESAIAAKWLLQVGLLPPEVAKVEAVKLRNARSPMKAAKPGTSTSGAKRKAAAGGNTGSAKKAKPAENGAKKKQPRKRKAQTGESESEDDDDEDSDFDEQPLVKRRKSASKKPAGQPGPKRQTPKGKKDVAFTDGGMDGEDSSDDDMPLAQRAMKVTS</sequence>
<feature type="compositionally biased region" description="Acidic residues" evidence="1">
    <location>
        <begin position="242"/>
        <end position="256"/>
    </location>
</feature>